<sequence length="84" mass="9425">MRFSLMQTNGTSGNFQPRHTIIDRGIYKTAMVFVLSWAILAAGNANIDYSPGTYTELIRSLDTYNWDKSASNQIDANKGVMRFA</sequence>
<dbReference type="EMBL" id="JAIWYP010000004">
    <property type="protein sequence ID" value="KAH3838021.1"/>
    <property type="molecule type" value="Genomic_DNA"/>
</dbReference>
<reference evidence="1" key="2">
    <citation type="submission" date="2020-11" db="EMBL/GenBank/DDBJ databases">
        <authorList>
            <person name="McCartney M.A."/>
            <person name="Auch B."/>
            <person name="Kono T."/>
            <person name="Mallez S."/>
            <person name="Becker A."/>
            <person name="Gohl D.M."/>
            <person name="Silverstein K.A.T."/>
            <person name="Koren S."/>
            <person name="Bechman K.B."/>
            <person name="Herman A."/>
            <person name="Abrahante J.E."/>
            <person name="Garbe J."/>
        </authorList>
    </citation>
    <scope>NUCLEOTIDE SEQUENCE</scope>
    <source>
        <strain evidence="1">Duluth1</strain>
        <tissue evidence="1">Whole animal</tissue>
    </source>
</reference>
<reference evidence="1" key="1">
    <citation type="journal article" date="2019" name="bioRxiv">
        <title>The Genome of the Zebra Mussel, Dreissena polymorpha: A Resource for Invasive Species Research.</title>
        <authorList>
            <person name="McCartney M.A."/>
            <person name="Auch B."/>
            <person name="Kono T."/>
            <person name="Mallez S."/>
            <person name="Zhang Y."/>
            <person name="Obille A."/>
            <person name="Becker A."/>
            <person name="Abrahante J.E."/>
            <person name="Garbe J."/>
            <person name="Badalamenti J.P."/>
            <person name="Herman A."/>
            <person name="Mangelson H."/>
            <person name="Liachko I."/>
            <person name="Sullivan S."/>
            <person name="Sone E.D."/>
            <person name="Koren S."/>
            <person name="Silverstein K.A.T."/>
            <person name="Beckman K.B."/>
            <person name="Gohl D.M."/>
        </authorList>
    </citation>
    <scope>NUCLEOTIDE SEQUENCE</scope>
    <source>
        <strain evidence="1">Duluth1</strain>
        <tissue evidence="1">Whole animal</tissue>
    </source>
</reference>
<evidence type="ECO:0000313" key="1">
    <source>
        <dbReference type="EMBL" id="KAH3838021.1"/>
    </source>
</evidence>
<keyword evidence="2" id="KW-1185">Reference proteome</keyword>
<name>A0A9D4QNT4_DREPO</name>
<dbReference type="AlphaFoldDB" id="A0A9D4QNT4"/>
<gene>
    <name evidence="1" type="ORF">DPMN_111426</name>
</gene>
<protein>
    <submittedName>
        <fullName evidence="1">Uncharacterized protein</fullName>
    </submittedName>
</protein>
<comment type="caution">
    <text evidence="1">The sequence shown here is derived from an EMBL/GenBank/DDBJ whole genome shotgun (WGS) entry which is preliminary data.</text>
</comment>
<dbReference type="Proteomes" id="UP000828390">
    <property type="component" value="Unassembled WGS sequence"/>
</dbReference>
<accession>A0A9D4QNT4</accession>
<evidence type="ECO:0000313" key="2">
    <source>
        <dbReference type="Proteomes" id="UP000828390"/>
    </source>
</evidence>
<proteinExistence type="predicted"/>
<organism evidence="1 2">
    <name type="scientific">Dreissena polymorpha</name>
    <name type="common">Zebra mussel</name>
    <name type="synonym">Mytilus polymorpha</name>
    <dbReference type="NCBI Taxonomy" id="45954"/>
    <lineage>
        <taxon>Eukaryota</taxon>
        <taxon>Metazoa</taxon>
        <taxon>Spiralia</taxon>
        <taxon>Lophotrochozoa</taxon>
        <taxon>Mollusca</taxon>
        <taxon>Bivalvia</taxon>
        <taxon>Autobranchia</taxon>
        <taxon>Heteroconchia</taxon>
        <taxon>Euheterodonta</taxon>
        <taxon>Imparidentia</taxon>
        <taxon>Neoheterodontei</taxon>
        <taxon>Myida</taxon>
        <taxon>Dreissenoidea</taxon>
        <taxon>Dreissenidae</taxon>
        <taxon>Dreissena</taxon>
    </lineage>
</organism>